<evidence type="ECO:0000256" key="2">
    <source>
        <dbReference type="ARBA" id="ARBA00022729"/>
    </source>
</evidence>
<dbReference type="KEGG" id="ssai:N0B31_19270"/>
<dbReference type="SUPFAM" id="SSF88713">
    <property type="entry name" value="Glycoside hydrolase/deacetylase"/>
    <property type="match status" value="1"/>
</dbReference>
<dbReference type="InterPro" id="IPR011330">
    <property type="entry name" value="Glyco_hydro/deAcase_b/a-brl"/>
</dbReference>
<dbReference type="PROSITE" id="PS51677">
    <property type="entry name" value="NODB"/>
    <property type="match status" value="1"/>
</dbReference>
<organism evidence="5 6">
    <name type="scientific">Salinirubellus salinus</name>
    <dbReference type="NCBI Taxonomy" id="1364945"/>
    <lineage>
        <taxon>Archaea</taxon>
        <taxon>Methanobacteriati</taxon>
        <taxon>Methanobacteriota</taxon>
        <taxon>Stenosarchaea group</taxon>
        <taxon>Halobacteria</taxon>
        <taxon>Halobacteriales</taxon>
        <taxon>Natronomonadaceae</taxon>
        <taxon>Salinirubellus</taxon>
    </lineage>
</organism>
<feature type="compositionally biased region" description="Basic and acidic residues" evidence="3">
    <location>
        <begin position="398"/>
        <end position="417"/>
    </location>
</feature>
<dbReference type="InterPro" id="IPR002509">
    <property type="entry name" value="NODB_dom"/>
</dbReference>
<evidence type="ECO:0000256" key="1">
    <source>
        <dbReference type="ARBA" id="ARBA00004613"/>
    </source>
</evidence>
<dbReference type="SUPFAM" id="SSF53448">
    <property type="entry name" value="Nucleotide-diphospho-sugar transferases"/>
    <property type="match status" value="1"/>
</dbReference>
<feature type="domain" description="NodB homology" evidence="4">
    <location>
        <begin position="352"/>
        <end position="580"/>
    </location>
</feature>
<evidence type="ECO:0000256" key="3">
    <source>
        <dbReference type="SAM" id="MobiDB-lite"/>
    </source>
</evidence>
<reference evidence="5" key="1">
    <citation type="submission" date="2022-09" db="EMBL/GenBank/DDBJ databases">
        <title>Diverse halophilic archaea isolated from saline environments.</title>
        <authorList>
            <person name="Cui H.-L."/>
        </authorList>
    </citation>
    <scope>NUCLEOTIDE SEQUENCE</scope>
    <source>
        <strain evidence="5">ZS-35-S2</strain>
    </source>
</reference>
<dbReference type="Proteomes" id="UP001057580">
    <property type="component" value="Chromosome"/>
</dbReference>
<dbReference type="Pfam" id="PF01522">
    <property type="entry name" value="Polysacc_deac_1"/>
    <property type="match status" value="1"/>
</dbReference>
<feature type="region of interest" description="Disordered" evidence="3">
    <location>
        <begin position="398"/>
        <end position="421"/>
    </location>
</feature>
<dbReference type="Gene3D" id="3.20.20.370">
    <property type="entry name" value="Glycoside hydrolase/deacetylase"/>
    <property type="match status" value="1"/>
</dbReference>
<name>A0A9E7UAG8_9EURY</name>
<dbReference type="InterPro" id="IPR051398">
    <property type="entry name" value="Polysacch_Deacetylase"/>
</dbReference>
<dbReference type="GO" id="GO:0016810">
    <property type="term" value="F:hydrolase activity, acting on carbon-nitrogen (but not peptide) bonds"/>
    <property type="evidence" value="ECO:0007669"/>
    <property type="project" value="InterPro"/>
</dbReference>
<dbReference type="EMBL" id="CP104003">
    <property type="protein sequence ID" value="UWM54243.1"/>
    <property type="molecule type" value="Genomic_DNA"/>
</dbReference>
<accession>A0A9E7UAG8</accession>
<keyword evidence="6" id="KW-1185">Reference proteome</keyword>
<protein>
    <submittedName>
        <fullName evidence="5">Polysaccharide deacetylase family protein</fullName>
    </submittedName>
</protein>
<dbReference type="InterPro" id="IPR001173">
    <property type="entry name" value="Glyco_trans_2-like"/>
</dbReference>
<comment type="subcellular location">
    <subcellularLocation>
        <location evidence="1">Secreted</location>
    </subcellularLocation>
</comment>
<dbReference type="RefSeq" id="WP_260593237.1">
    <property type="nucleotide sequence ID" value="NZ_CP104003.1"/>
</dbReference>
<feature type="region of interest" description="Disordered" evidence="3">
    <location>
        <begin position="533"/>
        <end position="580"/>
    </location>
</feature>
<gene>
    <name evidence="5" type="ORF">N0B31_19270</name>
</gene>
<evidence type="ECO:0000259" key="4">
    <source>
        <dbReference type="PROSITE" id="PS51677"/>
    </source>
</evidence>
<dbReference type="CDD" id="cd10918">
    <property type="entry name" value="CE4_NodB_like_5s_6s"/>
    <property type="match status" value="1"/>
</dbReference>
<dbReference type="GO" id="GO:0005975">
    <property type="term" value="P:carbohydrate metabolic process"/>
    <property type="evidence" value="ECO:0007669"/>
    <property type="project" value="InterPro"/>
</dbReference>
<dbReference type="GeneID" id="74944610"/>
<dbReference type="Gene3D" id="3.90.550.10">
    <property type="entry name" value="Spore Coat Polysaccharide Biosynthesis Protein SpsA, Chain A"/>
    <property type="match status" value="1"/>
</dbReference>
<evidence type="ECO:0000313" key="5">
    <source>
        <dbReference type="EMBL" id="UWM54243.1"/>
    </source>
</evidence>
<dbReference type="PANTHER" id="PTHR34216:SF3">
    <property type="entry name" value="POLY-BETA-1,6-N-ACETYL-D-GLUCOSAMINE N-DEACETYLASE"/>
    <property type="match status" value="1"/>
</dbReference>
<dbReference type="Pfam" id="PF00535">
    <property type="entry name" value="Glycos_transf_2"/>
    <property type="match status" value="1"/>
</dbReference>
<dbReference type="PANTHER" id="PTHR34216">
    <property type="match status" value="1"/>
</dbReference>
<dbReference type="InterPro" id="IPR029044">
    <property type="entry name" value="Nucleotide-diphossugar_trans"/>
</dbReference>
<dbReference type="GO" id="GO:0005576">
    <property type="term" value="C:extracellular region"/>
    <property type="evidence" value="ECO:0007669"/>
    <property type="project" value="UniProtKB-SubCell"/>
</dbReference>
<evidence type="ECO:0000313" key="6">
    <source>
        <dbReference type="Proteomes" id="UP001057580"/>
    </source>
</evidence>
<proteinExistence type="predicted"/>
<keyword evidence="2" id="KW-0732">Signal</keyword>
<dbReference type="AlphaFoldDB" id="A0A9E7UAG8"/>
<sequence length="580" mass="63441">MNRARPSLATTDVFGARTGAPAASVVVVTYETPAAELARTFAALGRQTDPAFELLVVDNGTGHDPEPLLRRTGLSGTWYGLERNVGPNLARDFAAERADGDLLVFLDDDAVPADDFVASHLEAYREGAMAVRGRVLPLTRSVYNRLATNYDLGDDDLPYLLDIEGNTAIDRETYLDVGGFGDVPWGHEGLVLTERLLELVDREVVRYDPRPVVYHDYACSLAELVDIRVRHARAARELGDHESALDLYREYTLPANPTLQVRLTDVLLYVLGETIDRLTAAALRVGEVASALVGDTPRSRDAVLMYHSVGERERYGNVSVERFREDLARLVDAYEVVDLAALLADEGDGDRPRVAITVDDAYANFHDHALPIVEEFGVPVTLFVPVGLLDGEHPEFASRLERSPDGDPRFNDPDHGETTPAPLMTSEQVRAALETGLVTLGNHTMTHPDLATVAPEALATEVREARRRLEREFGVTVDRFCYPYGRYSAAALALVRETHSLAVTAEDEPLGSNVDPHRIPRLHAHDAWWESLSLPGSEGGDEGTTIPVTSRSYKSHGGDAPTEMPTESTTSPAPDPGEGR</sequence>
<feature type="compositionally biased region" description="Low complexity" evidence="3">
    <location>
        <begin position="560"/>
        <end position="572"/>
    </location>
</feature>